<name>A0A0H4TNY2_9BACT</name>
<dbReference type="InterPro" id="IPR018911">
    <property type="entry name" value="Gmad2_Ig-like_dom"/>
</dbReference>
<dbReference type="AlphaFoldDB" id="A0A0H4TNY2"/>
<sequence length="185" mass="20833">MKKSLTVLGITAVAVILTITWVVYFAEKADEEIIVTNFKECVDTGNPVMESYPRQCTAGGQTFVEDVGNELEKANLIRLDSPRPNEVIASPLTISGEARGYWYFEATFPVVLVDWDGRIIGEHYAQAEGEWMTEDFVPFVATLEFESPYKEGDPEFMRRGALILRKDNPSGLPENDDALEITIWF</sequence>
<protein>
    <recommendedName>
        <fullName evidence="1">Bacterial spore germination immunoglobulin-like domain-containing protein</fullName>
    </recommendedName>
</protein>
<organism evidence="2">
    <name type="scientific">uncultured Parcubacteria bacterium Rifle_16ft_4_minimus_37647</name>
    <dbReference type="NCBI Taxonomy" id="1665140"/>
    <lineage>
        <taxon>Bacteria</taxon>
        <taxon>Candidatus Parcubacteria</taxon>
        <taxon>environmental samples</taxon>
    </lineage>
</organism>
<evidence type="ECO:0000259" key="1">
    <source>
        <dbReference type="Pfam" id="PF10648"/>
    </source>
</evidence>
<reference evidence="2" key="1">
    <citation type="journal article" date="2015" name="ISME J.">
        <title>Aquifer environment selects for microbial species cohorts in sediment and groundwater.</title>
        <authorList>
            <person name="Hug L.A."/>
            <person name="Thomas B.C."/>
            <person name="Brown C.T."/>
            <person name="Frischkorn K.R."/>
            <person name="Williams K.H."/>
            <person name="Tringe S.G."/>
            <person name="Banfield J.F."/>
        </authorList>
    </citation>
    <scope>NUCLEOTIDE SEQUENCE</scope>
</reference>
<dbReference type="Pfam" id="PF10648">
    <property type="entry name" value="Gmad2"/>
    <property type="match status" value="1"/>
</dbReference>
<proteinExistence type="predicted"/>
<accession>A0A0H4TNY2</accession>
<feature type="domain" description="Bacterial spore germination immunoglobulin-like" evidence="1">
    <location>
        <begin position="77"/>
        <end position="149"/>
    </location>
</feature>
<dbReference type="EMBL" id="KT007000">
    <property type="protein sequence ID" value="AKQ02374.1"/>
    <property type="molecule type" value="Genomic_DNA"/>
</dbReference>
<evidence type="ECO:0000313" key="2">
    <source>
        <dbReference type="EMBL" id="AKQ02374.1"/>
    </source>
</evidence>